<feature type="region of interest" description="Disordered" evidence="1">
    <location>
        <begin position="706"/>
        <end position="787"/>
    </location>
</feature>
<protein>
    <recommendedName>
        <fullName evidence="2">Fibronectin type-III domain-containing protein</fullName>
    </recommendedName>
</protein>
<reference evidence="3" key="1">
    <citation type="journal article" date="2020" name="Nature">
        <title>Giant virus diversity and host interactions through global metagenomics.</title>
        <authorList>
            <person name="Schulz F."/>
            <person name="Roux S."/>
            <person name="Paez-Espino D."/>
            <person name="Jungbluth S."/>
            <person name="Walsh D.A."/>
            <person name="Denef V.J."/>
            <person name="McMahon K.D."/>
            <person name="Konstantinidis K.T."/>
            <person name="Eloe-Fadrosh E.A."/>
            <person name="Kyrpides N.C."/>
            <person name="Woyke T."/>
        </authorList>
    </citation>
    <scope>NUCLEOTIDE SEQUENCE</scope>
    <source>
        <strain evidence="3">GVMAG-M-3300023174-132</strain>
    </source>
</reference>
<dbReference type="Gene3D" id="2.170.16.10">
    <property type="entry name" value="Hedgehog/Intein (Hint) domain"/>
    <property type="match status" value="1"/>
</dbReference>
<dbReference type="Pfam" id="PF13403">
    <property type="entry name" value="Hint_2"/>
    <property type="match status" value="1"/>
</dbReference>
<evidence type="ECO:0000256" key="1">
    <source>
        <dbReference type="SAM" id="MobiDB-lite"/>
    </source>
</evidence>
<sequence>MEIQANETRIILGGSYPSDVDGDGLSIWVANSWSHKVTQIDAASCTVLRTIDVSGGASTISSDGKYVWVTGLDGRPERGNILSQIDALSGRLMQSIVLPFPTINQDADYQGANISSDGKFVWLTNLNSSVTQIDASNGNFINSFIIGSTTLKGISSDGRYVWIANSGGSVNQLNALTGDLLYTFDTVDSGIPIAISSDGKYVWVATTNYKVIQIDISLRAISNVFSLSSSNHSIGINGIYSDGINVWVASPAERAVIQINILTQAVVKKFKCSRGDPIAVFSNRKNIFVVYVQNAAATIPIPLSINIQATPTDGAIQLDWNLYGSTKDLVSYNITQSINSTSLPIATIPFGTNTYTVTTDGNGTAISQLYSYTFVITPTLNNGTNVTSAQVTTTPAPTTRTTDPTELATQITNSPTDLISTAEFYMTQFTDINTRAYAATALVNAINIISPPNPILVLCNIINTLKYPVINGYENTGAAARDYSQAVVTALQEEHPEGVDVPLTSSEFTNLLSHILPDNVDTSITPAAANILIADSNNKIYLTDDNNSYYILFVAGTTYNVYNNQGVYVNIVYNDLTSVLTVTVPATGIVTLYNVGATIPIGFMNYPIFAIGTGGFANGQPSSVTNVTATPVNDTAINVSWSTPATVTDVTSYIVDICDGVAYDISYNVYSSPLTVYGLQASTLYFISITMVDSAGNLSNTEVVSASTLSPTAPPTTTSTTEPDTTPPTTTSTTEPDTTPPTTTSTTEPDTTPPTTTSTTEPDTTPPTTTSTTEPDTTPPTTTSTTALPANYIPCFVAGTLIRTPAGEKAVELLRNGDTVVTADGRKVPIKVYVTTLNKTTKGTAPYLVPAHSFGHNSPPTDICLSPLHAFQIKKGLWMNCQYANNKAVQQYAVGQPITYYHIECPNFFRDNLLANGCVVESFAGRQVANPKNIYTFNSRLGGFTRATEATKTVAK</sequence>
<dbReference type="InterPro" id="IPR013783">
    <property type="entry name" value="Ig-like_fold"/>
</dbReference>
<dbReference type="SMART" id="SM00060">
    <property type="entry name" value="FN3"/>
    <property type="match status" value="1"/>
</dbReference>
<dbReference type="PANTHER" id="PTHR47197:SF3">
    <property type="entry name" value="DIHYDRO-HEME D1 DEHYDROGENASE"/>
    <property type="match status" value="1"/>
</dbReference>
<dbReference type="EMBL" id="MN739575">
    <property type="protein sequence ID" value="QHT13598.1"/>
    <property type="molecule type" value="Genomic_DNA"/>
</dbReference>
<dbReference type="InterPro" id="IPR036844">
    <property type="entry name" value="Hint_dom_sf"/>
</dbReference>
<dbReference type="PANTHER" id="PTHR47197">
    <property type="entry name" value="PROTEIN NIRF"/>
    <property type="match status" value="1"/>
</dbReference>
<organism evidence="3">
    <name type="scientific">viral metagenome</name>
    <dbReference type="NCBI Taxonomy" id="1070528"/>
    <lineage>
        <taxon>unclassified sequences</taxon>
        <taxon>metagenomes</taxon>
        <taxon>organismal metagenomes</taxon>
    </lineage>
</organism>
<dbReference type="InterPro" id="IPR003961">
    <property type="entry name" value="FN3_dom"/>
</dbReference>
<feature type="compositionally biased region" description="Low complexity" evidence="1">
    <location>
        <begin position="715"/>
        <end position="786"/>
    </location>
</feature>
<dbReference type="InterPro" id="IPR011048">
    <property type="entry name" value="Haem_d1_sf"/>
</dbReference>
<proteinExistence type="predicted"/>
<dbReference type="PROSITE" id="PS50853">
    <property type="entry name" value="FN3"/>
    <property type="match status" value="1"/>
</dbReference>
<dbReference type="InterPro" id="IPR028992">
    <property type="entry name" value="Hedgehog/Intein_dom"/>
</dbReference>
<dbReference type="InterPro" id="IPR015943">
    <property type="entry name" value="WD40/YVTN_repeat-like_dom_sf"/>
</dbReference>
<dbReference type="Gene3D" id="2.60.40.10">
    <property type="entry name" value="Immunoglobulins"/>
    <property type="match status" value="1"/>
</dbReference>
<dbReference type="InterPro" id="IPR036116">
    <property type="entry name" value="FN3_sf"/>
</dbReference>
<dbReference type="SUPFAM" id="SSF51294">
    <property type="entry name" value="Hedgehog/intein (Hint) domain"/>
    <property type="match status" value="1"/>
</dbReference>
<dbReference type="SUPFAM" id="SSF51004">
    <property type="entry name" value="C-terminal (heme d1) domain of cytochrome cd1-nitrite reductase"/>
    <property type="match status" value="1"/>
</dbReference>
<dbReference type="Gene3D" id="2.130.10.10">
    <property type="entry name" value="YVTN repeat-like/Quinoprotein amine dehydrogenase"/>
    <property type="match status" value="2"/>
</dbReference>
<name>A0A6C0D9U1_9ZZZZ</name>
<dbReference type="AlphaFoldDB" id="A0A6C0D9U1"/>
<dbReference type="SUPFAM" id="SSF49265">
    <property type="entry name" value="Fibronectin type III"/>
    <property type="match status" value="1"/>
</dbReference>
<dbReference type="InterPro" id="IPR051200">
    <property type="entry name" value="Host-pathogen_enzymatic-act"/>
</dbReference>
<dbReference type="CDD" id="cd00063">
    <property type="entry name" value="FN3"/>
    <property type="match status" value="1"/>
</dbReference>
<evidence type="ECO:0000259" key="2">
    <source>
        <dbReference type="PROSITE" id="PS50853"/>
    </source>
</evidence>
<accession>A0A6C0D9U1</accession>
<evidence type="ECO:0000313" key="3">
    <source>
        <dbReference type="EMBL" id="QHT13598.1"/>
    </source>
</evidence>
<feature type="domain" description="Fibronectin type-III" evidence="2">
    <location>
        <begin position="623"/>
        <end position="711"/>
    </location>
</feature>
<dbReference type="Pfam" id="PF00041">
    <property type="entry name" value="fn3"/>
    <property type="match status" value="1"/>
</dbReference>